<dbReference type="EMBL" id="CAFBLS010000090">
    <property type="protein sequence ID" value="CAB4874014.1"/>
    <property type="molecule type" value="Genomic_DNA"/>
</dbReference>
<dbReference type="GO" id="GO:0004658">
    <property type="term" value="F:propionyl-CoA carboxylase activity"/>
    <property type="evidence" value="ECO:0007669"/>
    <property type="project" value="InterPro"/>
</dbReference>
<organism evidence="2">
    <name type="scientific">freshwater metagenome</name>
    <dbReference type="NCBI Taxonomy" id="449393"/>
    <lineage>
        <taxon>unclassified sequences</taxon>
        <taxon>metagenomes</taxon>
        <taxon>ecological metagenomes</taxon>
    </lineage>
</organism>
<sequence length="76" mass="8245">MTPAGSDAIPAPPFLRLISGNATDEELAAIVAVFSTRSRGRAVPPPTLSLWARRSRQVRPSQRPGYGSWRASTMPR</sequence>
<evidence type="ECO:0000313" key="2">
    <source>
        <dbReference type="EMBL" id="CAB4874014.1"/>
    </source>
</evidence>
<dbReference type="Pfam" id="PF13822">
    <property type="entry name" value="ACC_epsilon"/>
    <property type="match status" value="1"/>
</dbReference>
<feature type="region of interest" description="Disordered" evidence="1">
    <location>
        <begin position="54"/>
        <end position="76"/>
    </location>
</feature>
<gene>
    <name evidence="2" type="ORF">UFOPK3402_00852</name>
</gene>
<accession>A0A6J7DZN4</accession>
<reference evidence="2" key="1">
    <citation type="submission" date="2020-05" db="EMBL/GenBank/DDBJ databases">
        <authorList>
            <person name="Chiriac C."/>
            <person name="Salcher M."/>
            <person name="Ghai R."/>
            <person name="Kavagutti S V."/>
        </authorList>
    </citation>
    <scope>NUCLEOTIDE SEQUENCE</scope>
</reference>
<dbReference type="GO" id="GO:0003989">
    <property type="term" value="F:acetyl-CoA carboxylase activity"/>
    <property type="evidence" value="ECO:0007669"/>
    <property type="project" value="InterPro"/>
</dbReference>
<dbReference type="AlphaFoldDB" id="A0A6J7DZN4"/>
<evidence type="ECO:0000256" key="1">
    <source>
        <dbReference type="SAM" id="MobiDB-lite"/>
    </source>
</evidence>
<proteinExistence type="predicted"/>
<name>A0A6J7DZN4_9ZZZZ</name>
<protein>
    <submittedName>
        <fullName evidence="2">Unannotated protein</fullName>
    </submittedName>
</protein>
<dbReference type="InterPro" id="IPR032716">
    <property type="entry name" value="ACC_epsilon"/>
</dbReference>